<dbReference type="EMBL" id="JAOVZO020000020">
    <property type="protein sequence ID" value="MDC8015831.1"/>
    <property type="molecule type" value="Genomic_DNA"/>
</dbReference>
<dbReference type="RefSeq" id="WP_263541376.1">
    <property type="nucleotide sequence ID" value="NZ_JAOVZO020000020.1"/>
</dbReference>
<name>A0A9X3YP05_9GAMM</name>
<dbReference type="Proteomes" id="UP001139971">
    <property type="component" value="Unassembled WGS sequence"/>
</dbReference>
<feature type="transmembrane region" description="Helical" evidence="6">
    <location>
        <begin position="263"/>
        <end position="285"/>
    </location>
</feature>
<dbReference type="Pfam" id="PF01943">
    <property type="entry name" value="Polysacc_synt"/>
    <property type="match status" value="1"/>
</dbReference>
<evidence type="ECO:0000256" key="4">
    <source>
        <dbReference type="ARBA" id="ARBA00022989"/>
    </source>
</evidence>
<keyword evidence="4 6" id="KW-1133">Transmembrane helix</keyword>
<keyword evidence="8" id="KW-1185">Reference proteome</keyword>
<feature type="transmembrane region" description="Helical" evidence="6">
    <location>
        <begin position="327"/>
        <end position="347"/>
    </location>
</feature>
<gene>
    <name evidence="7" type="ORF">OD750_025175</name>
</gene>
<keyword evidence="2" id="KW-1003">Cell membrane</keyword>
<feature type="transmembrane region" description="Helical" evidence="6">
    <location>
        <begin position="180"/>
        <end position="207"/>
    </location>
</feature>
<evidence type="ECO:0000256" key="1">
    <source>
        <dbReference type="ARBA" id="ARBA00004651"/>
    </source>
</evidence>
<proteinExistence type="predicted"/>
<keyword evidence="5 6" id="KW-0472">Membrane</keyword>
<dbReference type="InterPro" id="IPR002797">
    <property type="entry name" value="Polysacc_synth"/>
</dbReference>
<feature type="transmembrane region" description="Helical" evidence="6">
    <location>
        <begin position="51"/>
        <end position="75"/>
    </location>
</feature>
<feature type="transmembrane region" description="Helical" evidence="6">
    <location>
        <begin position="121"/>
        <end position="139"/>
    </location>
</feature>
<sequence>MSHADSRGLLPIGRLGRNTIAGAAGLVARACLQAAYLIVLTRALGADAFGAFAGAVATATVVAPLAGWGAAQLFVQHVSADRDAAPAWWAGALAQTAASGVVVALFVVVVGAAFGGSGLGIGALAMIAGAELVALPFAWATASALLTMERAGLSALSLSLLPACRVIAVLALVLTGDADVGTVVVAHCLASFAGAVCVVALSAAAGIRPAWSLRPPLADSLAQGTPYAAGSLASTSYTEVDKVIMLHQLGAPAVGQYTPAFRVASVMVLPIAALATAALPRLFALPDGAARTRIERAIVAAAFVYGLLAAAAMAAAAPWLPYVFGDGFAGTSGFAVSLAAWIPLVALHQSHAAMLTAAGAQARRARIEAAGLGAIVVLNLALLPRFGAAGAVYALLLAEAGLAAACVFAARRLRRAA</sequence>
<protein>
    <submittedName>
        <fullName evidence="7">Oligosaccharide flippase family protein</fullName>
    </submittedName>
</protein>
<feature type="transmembrane region" description="Helical" evidence="6">
    <location>
        <begin position="87"/>
        <end position="114"/>
    </location>
</feature>
<evidence type="ECO:0000313" key="8">
    <source>
        <dbReference type="Proteomes" id="UP001139971"/>
    </source>
</evidence>
<evidence type="ECO:0000256" key="2">
    <source>
        <dbReference type="ARBA" id="ARBA00022475"/>
    </source>
</evidence>
<feature type="transmembrane region" description="Helical" evidence="6">
    <location>
        <begin position="20"/>
        <end position="39"/>
    </location>
</feature>
<accession>A0A9X3YP05</accession>
<keyword evidence="3 6" id="KW-0812">Transmembrane</keyword>
<feature type="transmembrane region" description="Helical" evidence="6">
    <location>
        <begin position="297"/>
        <end position="321"/>
    </location>
</feature>
<feature type="transmembrane region" description="Helical" evidence="6">
    <location>
        <begin position="151"/>
        <end position="173"/>
    </location>
</feature>
<dbReference type="PANTHER" id="PTHR30250:SF11">
    <property type="entry name" value="O-ANTIGEN TRANSPORTER-RELATED"/>
    <property type="match status" value="1"/>
</dbReference>
<organism evidence="7 8">
    <name type="scientific">Tahibacter soli</name>
    <dbReference type="NCBI Taxonomy" id="2983605"/>
    <lineage>
        <taxon>Bacteria</taxon>
        <taxon>Pseudomonadati</taxon>
        <taxon>Pseudomonadota</taxon>
        <taxon>Gammaproteobacteria</taxon>
        <taxon>Lysobacterales</taxon>
        <taxon>Rhodanobacteraceae</taxon>
        <taxon>Tahibacter</taxon>
    </lineage>
</organism>
<dbReference type="PANTHER" id="PTHR30250">
    <property type="entry name" value="PST FAMILY PREDICTED COLANIC ACID TRANSPORTER"/>
    <property type="match status" value="1"/>
</dbReference>
<evidence type="ECO:0000256" key="6">
    <source>
        <dbReference type="SAM" id="Phobius"/>
    </source>
</evidence>
<feature type="transmembrane region" description="Helical" evidence="6">
    <location>
        <begin position="367"/>
        <end position="384"/>
    </location>
</feature>
<dbReference type="AlphaFoldDB" id="A0A9X3YP05"/>
<evidence type="ECO:0000313" key="7">
    <source>
        <dbReference type="EMBL" id="MDC8015831.1"/>
    </source>
</evidence>
<dbReference type="InterPro" id="IPR050833">
    <property type="entry name" value="Poly_Biosynth_Transport"/>
</dbReference>
<evidence type="ECO:0000256" key="5">
    <source>
        <dbReference type="ARBA" id="ARBA00023136"/>
    </source>
</evidence>
<dbReference type="GO" id="GO:0005886">
    <property type="term" value="C:plasma membrane"/>
    <property type="evidence" value="ECO:0007669"/>
    <property type="project" value="UniProtKB-SubCell"/>
</dbReference>
<evidence type="ECO:0000256" key="3">
    <source>
        <dbReference type="ARBA" id="ARBA00022692"/>
    </source>
</evidence>
<comment type="caution">
    <text evidence="7">The sequence shown here is derived from an EMBL/GenBank/DDBJ whole genome shotgun (WGS) entry which is preliminary data.</text>
</comment>
<feature type="transmembrane region" description="Helical" evidence="6">
    <location>
        <begin position="390"/>
        <end position="410"/>
    </location>
</feature>
<comment type="subcellular location">
    <subcellularLocation>
        <location evidence="1">Cell membrane</location>
        <topology evidence="1">Multi-pass membrane protein</topology>
    </subcellularLocation>
</comment>
<reference evidence="7" key="1">
    <citation type="submission" date="2023-02" db="EMBL/GenBank/DDBJ databases">
        <title>Tahibacter soli sp. nov. isolated from soil.</title>
        <authorList>
            <person name="Baek J.H."/>
            <person name="Lee J.K."/>
            <person name="Choi D.G."/>
            <person name="Jeon C.O."/>
        </authorList>
    </citation>
    <scope>NUCLEOTIDE SEQUENCE</scope>
    <source>
        <strain evidence="7">BL</strain>
    </source>
</reference>